<dbReference type="Proteomes" id="UP000185680">
    <property type="component" value="Chromosome"/>
</dbReference>
<protein>
    <recommendedName>
        <fullName evidence="9">C4-dicarboxylate ABC transporter</fullName>
    </recommendedName>
</protein>
<evidence type="ECO:0000256" key="3">
    <source>
        <dbReference type="ARBA" id="ARBA00022729"/>
    </source>
</evidence>
<feature type="signal peptide" evidence="4">
    <location>
        <begin position="1"/>
        <end position="28"/>
    </location>
</feature>
<keyword evidence="2" id="KW-0813">Transport</keyword>
<proteinExistence type="inferred from homology"/>
<evidence type="ECO:0000256" key="2">
    <source>
        <dbReference type="ARBA" id="ARBA00022448"/>
    </source>
</evidence>
<dbReference type="AlphaFoldDB" id="A0A162P824"/>
<name>A0A162P824_9BURK</name>
<dbReference type="PANTHER" id="PTHR33376:SF7">
    <property type="entry name" value="C4-DICARBOXYLATE-BINDING PROTEIN DCTB"/>
    <property type="match status" value="1"/>
</dbReference>
<evidence type="ECO:0000313" key="5">
    <source>
        <dbReference type="EMBL" id="AOW11831.1"/>
    </source>
</evidence>
<dbReference type="STRING" id="1763535.LPB072_02080"/>
<reference evidence="6 7" key="1">
    <citation type="submission" date="2016-02" db="EMBL/GenBank/DDBJ databases">
        <title>Draft genome sequence of Hydrogenophaga sp. LPB0072.</title>
        <authorList>
            <person name="Shin S.-K."/>
            <person name="Yi H."/>
        </authorList>
    </citation>
    <scope>NUCLEOTIDE SEQUENCE [LARGE SCALE GENOMIC DNA]</scope>
    <source>
        <strain evidence="6 7">LPB0072</strain>
    </source>
</reference>
<sequence>MTAINTLFHRRTLLVAALGAGFAGQALAAEFTMRISHQFPPTHHTAINLDQFAKDVSAATKGRVEVQNFGAAQLFKPNQNHPAVASGKVEAAAILSFQWGGNIPEMSVTIIPYLMTSVAKQKAFIGSPASQLLDAKMEAKGVKNIAWIVDTNDGIFTSAKAPLVKPADFAGLKIRGLNKLFDEGLAAMSAAPSAMPGSEVYQALQTGVIDAGFTAVKAAHSRKFYEVQKFGVASNIILAYDNLVVNPAWWNGLPADVRGAIQKAADKAVQRSIRTTDGVPAEDVKALNDAGMQTIVLTKAQEKAMADAMQPAVKKEFLLETAPDGVKLLEMVNKL</sequence>
<dbReference type="Proteomes" id="UP000185657">
    <property type="component" value="Unassembled WGS sequence"/>
</dbReference>
<reference evidence="5 8" key="2">
    <citation type="submission" date="2016-10" db="EMBL/GenBank/DDBJ databases">
        <title>Hydorgenophaga sp. LPB0072 isolated from gastropod.</title>
        <authorList>
            <person name="Kim E."/>
            <person name="Yi H."/>
        </authorList>
    </citation>
    <scope>NUCLEOTIDE SEQUENCE [LARGE SCALE GENOMIC DNA]</scope>
    <source>
        <strain evidence="5 8">LPB0072</strain>
    </source>
</reference>
<evidence type="ECO:0008006" key="9">
    <source>
        <dbReference type="Google" id="ProtNLM"/>
    </source>
</evidence>
<dbReference type="EMBL" id="CP017476">
    <property type="protein sequence ID" value="AOW11831.1"/>
    <property type="molecule type" value="Genomic_DNA"/>
</dbReference>
<organism evidence="5 8">
    <name type="scientific">Hydrogenophaga crassostreae</name>
    <dbReference type="NCBI Taxonomy" id="1763535"/>
    <lineage>
        <taxon>Bacteria</taxon>
        <taxon>Pseudomonadati</taxon>
        <taxon>Pseudomonadota</taxon>
        <taxon>Betaproteobacteria</taxon>
        <taxon>Burkholderiales</taxon>
        <taxon>Comamonadaceae</taxon>
        <taxon>Hydrogenophaga</taxon>
    </lineage>
</organism>
<accession>A0A162P824</accession>
<dbReference type="EMBL" id="LVWD01000009">
    <property type="protein sequence ID" value="OAD42321.1"/>
    <property type="molecule type" value="Genomic_DNA"/>
</dbReference>
<dbReference type="InterPro" id="IPR018389">
    <property type="entry name" value="DctP_fam"/>
</dbReference>
<feature type="chain" id="PRO_5044549346" description="C4-dicarboxylate ABC transporter" evidence="4">
    <location>
        <begin position="29"/>
        <end position="335"/>
    </location>
</feature>
<keyword evidence="7" id="KW-1185">Reference proteome</keyword>
<gene>
    <name evidence="5" type="ORF">LPB072_02080</name>
    <name evidence="6" type="ORF">LPB72_08870</name>
</gene>
<evidence type="ECO:0000256" key="4">
    <source>
        <dbReference type="SAM" id="SignalP"/>
    </source>
</evidence>
<dbReference type="PANTHER" id="PTHR33376">
    <property type="match status" value="1"/>
</dbReference>
<evidence type="ECO:0000256" key="1">
    <source>
        <dbReference type="ARBA" id="ARBA00009023"/>
    </source>
</evidence>
<evidence type="ECO:0000313" key="6">
    <source>
        <dbReference type="EMBL" id="OAD42321.1"/>
    </source>
</evidence>
<dbReference type="InterPro" id="IPR038404">
    <property type="entry name" value="TRAP_DctP_sf"/>
</dbReference>
<dbReference type="GO" id="GO:0055085">
    <property type="term" value="P:transmembrane transport"/>
    <property type="evidence" value="ECO:0007669"/>
    <property type="project" value="InterPro"/>
</dbReference>
<evidence type="ECO:0000313" key="7">
    <source>
        <dbReference type="Proteomes" id="UP000185657"/>
    </source>
</evidence>
<dbReference type="NCBIfam" id="NF037995">
    <property type="entry name" value="TRAP_S1"/>
    <property type="match status" value="1"/>
</dbReference>
<evidence type="ECO:0000313" key="8">
    <source>
        <dbReference type="Proteomes" id="UP000185680"/>
    </source>
</evidence>
<dbReference type="Gene3D" id="3.40.190.170">
    <property type="entry name" value="Bacterial extracellular solute-binding protein, family 7"/>
    <property type="match status" value="1"/>
</dbReference>
<keyword evidence="3 4" id="KW-0732">Signal</keyword>
<dbReference type="Pfam" id="PF03480">
    <property type="entry name" value="DctP"/>
    <property type="match status" value="1"/>
</dbReference>
<comment type="similarity">
    <text evidence="1">Belongs to the bacterial solute-binding protein 7 family.</text>
</comment>
<dbReference type="OrthoDB" id="9794826at2"/>
<dbReference type="RefSeq" id="WP_066089031.1">
    <property type="nucleotide sequence ID" value="NZ_CP017476.1"/>
</dbReference>
<dbReference type="KEGG" id="hyl:LPB072_02080"/>